<protein>
    <submittedName>
        <fullName evidence="1">Uncharacterized protein</fullName>
    </submittedName>
</protein>
<dbReference type="EMBL" id="ML208361">
    <property type="protein sequence ID" value="TFK68035.1"/>
    <property type="molecule type" value="Genomic_DNA"/>
</dbReference>
<organism evidence="1 2">
    <name type="scientific">Pluteus cervinus</name>
    <dbReference type="NCBI Taxonomy" id="181527"/>
    <lineage>
        <taxon>Eukaryota</taxon>
        <taxon>Fungi</taxon>
        <taxon>Dikarya</taxon>
        <taxon>Basidiomycota</taxon>
        <taxon>Agaricomycotina</taxon>
        <taxon>Agaricomycetes</taxon>
        <taxon>Agaricomycetidae</taxon>
        <taxon>Agaricales</taxon>
        <taxon>Pluteineae</taxon>
        <taxon>Pluteaceae</taxon>
        <taxon>Pluteus</taxon>
    </lineage>
</organism>
<name>A0ACD3AQF3_9AGAR</name>
<reference evidence="1 2" key="1">
    <citation type="journal article" date="2019" name="Nat. Ecol. Evol.">
        <title>Megaphylogeny resolves global patterns of mushroom evolution.</title>
        <authorList>
            <person name="Varga T."/>
            <person name="Krizsan K."/>
            <person name="Foldi C."/>
            <person name="Dima B."/>
            <person name="Sanchez-Garcia M."/>
            <person name="Sanchez-Ramirez S."/>
            <person name="Szollosi G.J."/>
            <person name="Szarkandi J.G."/>
            <person name="Papp V."/>
            <person name="Albert L."/>
            <person name="Andreopoulos W."/>
            <person name="Angelini C."/>
            <person name="Antonin V."/>
            <person name="Barry K.W."/>
            <person name="Bougher N.L."/>
            <person name="Buchanan P."/>
            <person name="Buyck B."/>
            <person name="Bense V."/>
            <person name="Catcheside P."/>
            <person name="Chovatia M."/>
            <person name="Cooper J."/>
            <person name="Damon W."/>
            <person name="Desjardin D."/>
            <person name="Finy P."/>
            <person name="Geml J."/>
            <person name="Haridas S."/>
            <person name="Hughes K."/>
            <person name="Justo A."/>
            <person name="Karasinski D."/>
            <person name="Kautmanova I."/>
            <person name="Kiss B."/>
            <person name="Kocsube S."/>
            <person name="Kotiranta H."/>
            <person name="LaButti K.M."/>
            <person name="Lechner B.E."/>
            <person name="Liimatainen K."/>
            <person name="Lipzen A."/>
            <person name="Lukacs Z."/>
            <person name="Mihaltcheva S."/>
            <person name="Morgado L.N."/>
            <person name="Niskanen T."/>
            <person name="Noordeloos M.E."/>
            <person name="Ohm R.A."/>
            <person name="Ortiz-Santana B."/>
            <person name="Ovrebo C."/>
            <person name="Racz N."/>
            <person name="Riley R."/>
            <person name="Savchenko A."/>
            <person name="Shiryaev A."/>
            <person name="Soop K."/>
            <person name="Spirin V."/>
            <person name="Szebenyi C."/>
            <person name="Tomsovsky M."/>
            <person name="Tulloss R.E."/>
            <person name="Uehling J."/>
            <person name="Grigoriev I.V."/>
            <person name="Vagvolgyi C."/>
            <person name="Papp T."/>
            <person name="Martin F.M."/>
            <person name="Miettinen O."/>
            <person name="Hibbett D.S."/>
            <person name="Nagy L.G."/>
        </authorList>
    </citation>
    <scope>NUCLEOTIDE SEQUENCE [LARGE SCALE GENOMIC DNA]</scope>
    <source>
        <strain evidence="1 2">NL-1719</strain>
    </source>
</reference>
<evidence type="ECO:0000313" key="1">
    <source>
        <dbReference type="EMBL" id="TFK68035.1"/>
    </source>
</evidence>
<feature type="non-terminal residue" evidence="1">
    <location>
        <position position="240"/>
    </location>
</feature>
<proteinExistence type="predicted"/>
<gene>
    <name evidence="1" type="ORF">BDN72DRAFT_769968</name>
</gene>
<dbReference type="Proteomes" id="UP000308600">
    <property type="component" value="Unassembled WGS sequence"/>
</dbReference>
<keyword evidence="2" id="KW-1185">Reference proteome</keyword>
<sequence length="240" mass="26820">MNFNINATALPTYAAVSPLSSPPAPFVVVESPGCSCQGTSTRTLVAIVQSCLLTTAACVYRSIHPNILDPKSGYARVLRYRAAITFYMILFPELIIYWAMQQLLGARKVARDFNDLQIRMKWTTIHGHIAQMGGFGRDGTSVVFTPEELLEAAKTGMVDPEQLKIPVQDLEDHSKGDILSKGLLTLQTSWFVVQCVARLVQRLVLTELEVVTLAFAVLNIITYLFWWSKPLNVRSIRYLK</sequence>
<accession>A0ACD3AQF3</accession>
<evidence type="ECO:0000313" key="2">
    <source>
        <dbReference type="Proteomes" id="UP000308600"/>
    </source>
</evidence>